<evidence type="ECO:0000313" key="2">
    <source>
        <dbReference type="Proteomes" id="UP000220353"/>
    </source>
</evidence>
<protein>
    <submittedName>
        <fullName evidence="1">Uncharacterized protein</fullName>
    </submittedName>
</protein>
<comment type="caution">
    <text evidence="1">The sequence shown here is derived from an EMBL/GenBank/DDBJ whole genome shotgun (WGS) entry which is preliminary data.</text>
</comment>
<organism evidence="1 2">
    <name type="scientific">Rhizobium fredii</name>
    <name type="common">Sinorhizobium fredii</name>
    <dbReference type="NCBI Taxonomy" id="380"/>
    <lineage>
        <taxon>Bacteria</taxon>
        <taxon>Pseudomonadati</taxon>
        <taxon>Pseudomonadota</taxon>
        <taxon>Alphaproteobacteria</taxon>
        <taxon>Hyphomicrobiales</taxon>
        <taxon>Rhizobiaceae</taxon>
        <taxon>Sinorhizobium/Ensifer group</taxon>
        <taxon>Sinorhizobium</taxon>
    </lineage>
</organism>
<dbReference type="Proteomes" id="UP000220353">
    <property type="component" value="Unassembled WGS sequence"/>
</dbReference>
<accession>A0A2A6M5U8</accession>
<dbReference type="EMBL" id="NWTC01000001">
    <property type="protein sequence ID" value="PDT50171.1"/>
    <property type="molecule type" value="Genomic_DNA"/>
</dbReference>
<evidence type="ECO:0000313" key="1">
    <source>
        <dbReference type="EMBL" id="PDT50171.1"/>
    </source>
</evidence>
<dbReference type="RefSeq" id="WP_097586392.1">
    <property type="nucleotide sequence ID" value="NZ_NWTC01000001.1"/>
</dbReference>
<name>A0A2A6M5U8_RHIFR</name>
<gene>
    <name evidence="1" type="ORF">CO661_00445</name>
</gene>
<proteinExistence type="predicted"/>
<sequence>MHYPAKIARFLYLKRENLDFVTNPPLRTDAELFNDETFQVLTEGGGWVITRFLVMTGTAPQIRNSGCRHTMVWQPAFRL</sequence>
<reference evidence="1 2" key="1">
    <citation type="submission" date="2017-09" db="EMBL/GenBank/DDBJ databases">
        <title>Comparative genomics of rhizobia isolated from Phaseolus vulgaris in China.</title>
        <authorList>
            <person name="Tong W."/>
        </authorList>
    </citation>
    <scope>NUCLEOTIDE SEQUENCE [LARGE SCALE GENOMIC DNA]</scope>
    <source>
        <strain evidence="1 2">PCH1</strain>
    </source>
</reference>
<dbReference type="AlphaFoldDB" id="A0A2A6M5U8"/>